<evidence type="ECO:0000313" key="2">
    <source>
        <dbReference type="EMBL" id="TBN09272.1"/>
    </source>
</evidence>
<feature type="domain" description="Glycosyl transferase family 25" evidence="1">
    <location>
        <begin position="45"/>
        <end position="216"/>
    </location>
</feature>
<sequence length="292" mass="33991">MGFGVVSDSKRDKFTSFRNTNFVADVFVLVGGILVSDSRMEKLDIVVVNLTRSHERRTAMRALLDPLGLPYRFFDAIDGRAKPHPLFSRFDPLKSEMRHGYILTPGELGCYASHYLLWEQCVAEDKPLLIFEDDVTLNDNFLSAYEVACDKIEKYGVIRFSRHKRRRWVRIESLSKGLDIIRLKIGPHGTSCYAVSPGAAKQLIETANVWFEPVDCHLDRFWRHGIYCYNIAPPPVIHAAQTVEKSEIWGGTARDEPSSRFRFRRKVYRIYDKTLRFMCNVRYFGRWRRMPK</sequence>
<evidence type="ECO:0000313" key="3">
    <source>
        <dbReference type="Proteomes" id="UP000294239"/>
    </source>
</evidence>
<dbReference type="EMBL" id="SISF01000033">
    <property type="protein sequence ID" value="TBN09272.1"/>
    <property type="molecule type" value="Genomic_DNA"/>
</dbReference>
<proteinExistence type="predicted"/>
<dbReference type="Pfam" id="PF01755">
    <property type="entry name" value="Glyco_transf_25"/>
    <property type="match status" value="1"/>
</dbReference>
<dbReference type="CDD" id="cd06532">
    <property type="entry name" value="Glyco_transf_25"/>
    <property type="match status" value="1"/>
</dbReference>
<accession>A0ABY1Y391</accession>
<organism evidence="2 3">
    <name type="scientific">Agrobacterium cavarae</name>
    <dbReference type="NCBI Taxonomy" id="2528239"/>
    <lineage>
        <taxon>Bacteria</taxon>
        <taxon>Pseudomonadati</taxon>
        <taxon>Pseudomonadota</taxon>
        <taxon>Alphaproteobacteria</taxon>
        <taxon>Hyphomicrobiales</taxon>
        <taxon>Rhizobiaceae</taxon>
        <taxon>Rhizobium/Agrobacterium group</taxon>
        <taxon>Agrobacterium</taxon>
    </lineage>
</organism>
<evidence type="ECO:0000259" key="1">
    <source>
        <dbReference type="Pfam" id="PF01755"/>
    </source>
</evidence>
<keyword evidence="3" id="KW-1185">Reference proteome</keyword>
<name>A0ABY1Y391_9HYPH</name>
<dbReference type="Proteomes" id="UP000294239">
    <property type="component" value="Unassembled WGS sequence"/>
</dbReference>
<comment type="caution">
    <text evidence="2">The sequence shown here is derived from an EMBL/GenBank/DDBJ whole genome shotgun (WGS) entry which is preliminary data.</text>
</comment>
<dbReference type="InterPro" id="IPR002654">
    <property type="entry name" value="Glyco_trans_25"/>
</dbReference>
<gene>
    <name evidence="2" type="ORF">EYC79_18920</name>
</gene>
<protein>
    <submittedName>
        <fullName evidence="2">Glycosyltransferase family 25 protein</fullName>
    </submittedName>
</protein>
<reference evidence="2 3" key="1">
    <citation type="submission" date="2019-02" db="EMBL/GenBank/DDBJ databases">
        <title>Current taxonomic status of genus Agrobacterium and description of Agrobacterium cavarae sp. nov. isolated from maize roots.</title>
        <authorList>
            <person name="Flores-Felix J.D."/>
            <person name="Menendez E."/>
            <person name="Ramirez-Bahena M.H."/>
            <person name="Garcia-Fraile P."/>
            <person name="Velazquez E."/>
        </authorList>
    </citation>
    <scope>NUCLEOTIDE SEQUENCE [LARGE SCALE GENOMIC DNA]</scope>
    <source>
        <strain evidence="2 3">RZME10</strain>
    </source>
</reference>